<gene>
    <name evidence="9" type="ORF">B5F75_04475</name>
</gene>
<evidence type="ECO:0000256" key="2">
    <source>
        <dbReference type="ARBA" id="ARBA00009477"/>
    </source>
</evidence>
<keyword evidence="10" id="KW-1185">Reference proteome</keyword>
<dbReference type="PANTHER" id="PTHR32347">
    <property type="entry name" value="EFFLUX SYSTEM COMPONENT YKNX-RELATED"/>
    <property type="match status" value="1"/>
</dbReference>
<evidence type="ECO:0000259" key="6">
    <source>
        <dbReference type="Pfam" id="PF25876"/>
    </source>
</evidence>
<evidence type="ECO:0000256" key="1">
    <source>
        <dbReference type="ARBA" id="ARBA00004196"/>
    </source>
</evidence>
<keyword evidence="3 4" id="KW-0175">Coiled coil</keyword>
<dbReference type="Gene3D" id="2.40.30.170">
    <property type="match status" value="1"/>
</dbReference>
<evidence type="ECO:0000256" key="3">
    <source>
        <dbReference type="ARBA" id="ARBA00023054"/>
    </source>
</evidence>
<dbReference type="Gene3D" id="1.10.287.470">
    <property type="entry name" value="Helix hairpin bin"/>
    <property type="match status" value="1"/>
</dbReference>
<dbReference type="Pfam" id="PF25990">
    <property type="entry name" value="Beta-barrel_YknX"/>
    <property type="match status" value="1"/>
</dbReference>
<comment type="subcellular location">
    <subcellularLocation>
        <location evidence="1">Cell envelope</location>
    </subcellularLocation>
</comment>
<comment type="similarity">
    <text evidence="2">Belongs to the membrane fusion protein (MFP) (TC 8.A.1) family.</text>
</comment>
<evidence type="ECO:0000259" key="8">
    <source>
        <dbReference type="Pfam" id="PF25990"/>
    </source>
</evidence>
<accession>A0A1Y4DBB0</accession>
<dbReference type="OrthoDB" id="9809068at2"/>
<comment type="caution">
    <text evidence="9">The sequence shown here is derived from an EMBL/GenBank/DDBJ whole genome shotgun (WGS) entry which is preliminary data.</text>
</comment>
<dbReference type="InterPro" id="IPR050465">
    <property type="entry name" value="UPF0194_transport"/>
</dbReference>
<feature type="domain" description="Multidrug resistance protein MdtA-like alpha-helical hairpin" evidence="6">
    <location>
        <begin position="121"/>
        <end position="188"/>
    </location>
</feature>
<dbReference type="InterPro" id="IPR058624">
    <property type="entry name" value="MdtA-like_HH"/>
</dbReference>
<dbReference type="InterPro" id="IPR006143">
    <property type="entry name" value="RND_pump_MFP"/>
</dbReference>
<dbReference type="PANTHER" id="PTHR32347:SF14">
    <property type="entry name" value="EFFLUX SYSTEM COMPONENT YKNX-RELATED"/>
    <property type="match status" value="1"/>
</dbReference>
<dbReference type="NCBIfam" id="TIGR01730">
    <property type="entry name" value="RND_mfp"/>
    <property type="match status" value="1"/>
</dbReference>
<proteinExistence type="inferred from homology"/>
<dbReference type="Gene3D" id="2.40.50.100">
    <property type="match status" value="1"/>
</dbReference>
<evidence type="ECO:0000256" key="4">
    <source>
        <dbReference type="SAM" id="Coils"/>
    </source>
</evidence>
<name>A0A1Y4DBB0_9BACT</name>
<dbReference type="Proteomes" id="UP000196368">
    <property type="component" value="Unassembled WGS sequence"/>
</dbReference>
<dbReference type="Gene3D" id="2.40.420.20">
    <property type="match status" value="1"/>
</dbReference>
<dbReference type="GO" id="GO:0030313">
    <property type="term" value="C:cell envelope"/>
    <property type="evidence" value="ECO:0007669"/>
    <property type="project" value="UniProtKB-SubCell"/>
</dbReference>
<feature type="coiled-coil region" evidence="4">
    <location>
        <begin position="159"/>
        <end position="193"/>
    </location>
</feature>
<feature type="compositionally biased region" description="Polar residues" evidence="5">
    <location>
        <begin position="395"/>
        <end position="405"/>
    </location>
</feature>
<feature type="domain" description="Multidrug resistance protein MdtA-like barrel-sandwich hybrid" evidence="7">
    <location>
        <begin position="73"/>
        <end position="226"/>
    </location>
</feature>
<sequence length="414" mass="45686">MKKENIFKRIFKRFWKMAWWKKTLIVLLLLAAAWGVKAAFFSAPPAPQFKLARVKRGDIVDIVEASGPINPVNTTEVGALVSGEILKIYVDYNTEVKKGDLMAIIDQTQILAALEEAKARLSSAKESLASADVSYRLAKKNYERYQALYEKDYVSKVNLEEYELAYVNAKSSLNSAQANVVQAQSNLDTAEKDLSNTKIVSPIDGVVLTRKVSEGQTITAGFSTPELFVVAQDLTKMQVEAKVSEADIVKIQPGQEADFTLDGYVGEKFKGVVRQVRTNYVDTSDSTTTSSSSTTYTVIIDVDNSDLRLKPGMTATLTIRTQDKKDVLLVPNEALRFSPSTNANKYENTGVWKMNPGMQQPHRVDVTIGIIATKQTEITGGDVQEGDMVIVGENNLQASTSTQQMGPPRPGRRR</sequence>
<dbReference type="InterPro" id="IPR058636">
    <property type="entry name" value="Beta-barrel_YknX"/>
</dbReference>
<dbReference type="GO" id="GO:0016020">
    <property type="term" value="C:membrane"/>
    <property type="evidence" value="ECO:0007669"/>
    <property type="project" value="InterPro"/>
</dbReference>
<dbReference type="GO" id="GO:0015562">
    <property type="term" value="F:efflux transmembrane transporter activity"/>
    <property type="evidence" value="ECO:0007669"/>
    <property type="project" value="InterPro"/>
</dbReference>
<dbReference type="Pfam" id="PF25876">
    <property type="entry name" value="HH_MFP_RND"/>
    <property type="match status" value="1"/>
</dbReference>
<evidence type="ECO:0000313" key="9">
    <source>
        <dbReference type="EMBL" id="OUO56453.1"/>
    </source>
</evidence>
<feature type="domain" description="YknX-like beta-barrel" evidence="8">
    <location>
        <begin position="237"/>
        <end position="319"/>
    </location>
</feature>
<dbReference type="EMBL" id="NFJD01000003">
    <property type="protein sequence ID" value="OUO56453.1"/>
    <property type="molecule type" value="Genomic_DNA"/>
</dbReference>
<protein>
    <submittedName>
        <fullName evidence="9">Uncharacterized protein</fullName>
    </submittedName>
</protein>
<dbReference type="Pfam" id="PF25917">
    <property type="entry name" value="BSH_RND"/>
    <property type="match status" value="1"/>
</dbReference>
<organism evidence="9 10">
    <name type="scientific">Candidatus Avelusimicrobium gallicola</name>
    <dbReference type="NCBI Taxonomy" id="2562704"/>
    <lineage>
        <taxon>Bacteria</taxon>
        <taxon>Pseudomonadati</taxon>
        <taxon>Elusimicrobiota</taxon>
        <taxon>Elusimicrobia</taxon>
        <taxon>Elusimicrobiales</taxon>
        <taxon>Elusimicrobiaceae</taxon>
        <taxon>Candidatus Avelusimicrobium</taxon>
    </lineage>
</organism>
<feature type="region of interest" description="Disordered" evidence="5">
    <location>
        <begin position="395"/>
        <end position="414"/>
    </location>
</feature>
<dbReference type="SUPFAM" id="SSF111369">
    <property type="entry name" value="HlyD-like secretion proteins"/>
    <property type="match status" value="1"/>
</dbReference>
<evidence type="ECO:0000256" key="5">
    <source>
        <dbReference type="SAM" id="MobiDB-lite"/>
    </source>
</evidence>
<dbReference type="AlphaFoldDB" id="A0A1Y4DBB0"/>
<evidence type="ECO:0000313" key="10">
    <source>
        <dbReference type="Proteomes" id="UP000196368"/>
    </source>
</evidence>
<dbReference type="RefSeq" id="WP_087288373.1">
    <property type="nucleotide sequence ID" value="NZ_NFJD01000003.1"/>
</dbReference>
<evidence type="ECO:0000259" key="7">
    <source>
        <dbReference type="Pfam" id="PF25917"/>
    </source>
</evidence>
<dbReference type="InterPro" id="IPR058625">
    <property type="entry name" value="MdtA-like_BSH"/>
</dbReference>
<reference evidence="10" key="1">
    <citation type="submission" date="2017-04" db="EMBL/GenBank/DDBJ databases">
        <title>Function of individual gut microbiota members based on whole genome sequencing of pure cultures obtained from chicken caecum.</title>
        <authorList>
            <person name="Medvecky M."/>
            <person name="Cejkova D."/>
            <person name="Polansky O."/>
            <person name="Karasova D."/>
            <person name="Kubasova T."/>
            <person name="Cizek A."/>
            <person name="Rychlik I."/>
        </authorList>
    </citation>
    <scope>NUCLEOTIDE SEQUENCE [LARGE SCALE GENOMIC DNA]</scope>
    <source>
        <strain evidence="10">An273</strain>
    </source>
</reference>